<dbReference type="RefSeq" id="WP_133766659.1">
    <property type="nucleotide sequence ID" value="NZ_BAAARP010000004.1"/>
</dbReference>
<dbReference type="PANTHER" id="PTHR48098">
    <property type="entry name" value="ENTEROCHELIN ESTERASE-RELATED"/>
    <property type="match status" value="1"/>
</dbReference>
<dbReference type="OrthoDB" id="3723842at2"/>
<comment type="caution">
    <text evidence="2">The sequence shown here is derived from an EMBL/GenBank/DDBJ whole genome shotgun (WGS) entry which is preliminary data.</text>
</comment>
<dbReference type="Pfam" id="PF00756">
    <property type="entry name" value="Esterase"/>
    <property type="match status" value="1"/>
</dbReference>
<organism evidence="2 3">
    <name type="scientific">Amnibacterium kyonggiense</name>
    <dbReference type="NCBI Taxonomy" id="595671"/>
    <lineage>
        <taxon>Bacteria</taxon>
        <taxon>Bacillati</taxon>
        <taxon>Actinomycetota</taxon>
        <taxon>Actinomycetes</taxon>
        <taxon>Micrococcales</taxon>
        <taxon>Microbacteriaceae</taxon>
        <taxon>Amnibacterium</taxon>
    </lineage>
</organism>
<feature type="transmembrane region" description="Helical" evidence="1">
    <location>
        <begin position="108"/>
        <end position="125"/>
    </location>
</feature>
<reference evidence="2 3" key="1">
    <citation type="submission" date="2019-03" db="EMBL/GenBank/DDBJ databases">
        <title>Genomic Encyclopedia of Archaeal and Bacterial Type Strains, Phase II (KMG-II): from individual species to whole genera.</title>
        <authorList>
            <person name="Goeker M."/>
        </authorList>
    </citation>
    <scope>NUCLEOTIDE SEQUENCE [LARGE SCALE GENOMIC DNA]</scope>
    <source>
        <strain evidence="2 3">DSM 24782</strain>
    </source>
</reference>
<keyword evidence="3" id="KW-1185">Reference proteome</keyword>
<evidence type="ECO:0000256" key="1">
    <source>
        <dbReference type="SAM" id="Phobius"/>
    </source>
</evidence>
<feature type="transmembrane region" description="Helical" evidence="1">
    <location>
        <begin position="15"/>
        <end position="33"/>
    </location>
</feature>
<dbReference type="Gene3D" id="3.40.50.1820">
    <property type="entry name" value="alpha/beta hydrolase"/>
    <property type="match status" value="1"/>
</dbReference>
<dbReference type="InterPro" id="IPR000801">
    <property type="entry name" value="Esterase-like"/>
</dbReference>
<dbReference type="PANTHER" id="PTHR48098:SF1">
    <property type="entry name" value="DIACYLGLYCEROL ACYLTRANSFERASE_MYCOLYLTRANSFERASE AG85A"/>
    <property type="match status" value="1"/>
</dbReference>
<accession>A0A4R7FMB4</accession>
<sequence length="432" mass="45243">MPSWLRDLPIERDHVLVPVYVVAAVLLAVLLLPRPGTGWRLRTRIGVLALAAGVGALLGWVAVYEVVVVQDLFGAPASAVIFAAALAAGAGIGLAVVNLVRTRWWRKVVAIVALPAVIAASGLMINRDVAYYPRLGDVVGDTGVTTLPIDVVGGKGHSLKNWVPPADMPTTGTLGTRTIPGTESHFKAREAWIYLPPAALVKHPPKLPVIVAFSGEPGGPSDVFLAGNLQAPLDALAAKHKGIAPIVVVPDQLGGYAKNPMCVNSKLGNVATYVTDDVRDWILQNLPVSTNRLAWTVAGFSEGATCAVQFATEHPTLFGSAIAVSSELGPRNGSVAHTIAVGFHGSRKAYAAAQPIAIMKRVGHYPATAIAFSVGADDLRYGADTPLLVAAAKKVGITTHFETLAGLAHNWNTGAAGLSYGLDVLTPWWKLP</sequence>
<gene>
    <name evidence="2" type="ORF">CLV52_2568</name>
</gene>
<dbReference type="GO" id="GO:0016747">
    <property type="term" value="F:acyltransferase activity, transferring groups other than amino-acyl groups"/>
    <property type="evidence" value="ECO:0007669"/>
    <property type="project" value="TreeGrafter"/>
</dbReference>
<dbReference type="AlphaFoldDB" id="A0A4R7FMB4"/>
<keyword evidence="1" id="KW-0472">Membrane</keyword>
<evidence type="ECO:0000313" key="3">
    <source>
        <dbReference type="Proteomes" id="UP000295344"/>
    </source>
</evidence>
<name>A0A4R7FMB4_9MICO</name>
<dbReference type="Proteomes" id="UP000295344">
    <property type="component" value="Unassembled WGS sequence"/>
</dbReference>
<dbReference type="SUPFAM" id="SSF53474">
    <property type="entry name" value="alpha/beta-Hydrolases"/>
    <property type="match status" value="1"/>
</dbReference>
<proteinExistence type="predicted"/>
<dbReference type="InterPro" id="IPR050583">
    <property type="entry name" value="Mycobacterial_A85_antigen"/>
</dbReference>
<feature type="transmembrane region" description="Helical" evidence="1">
    <location>
        <begin position="45"/>
        <end position="67"/>
    </location>
</feature>
<protein>
    <submittedName>
        <fullName evidence="2">Putative esterase</fullName>
    </submittedName>
</protein>
<keyword evidence="1" id="KW-0812">Transmembrane</keyword>
<evidence type="ECO:0000313" key="2">
    <source>
        <dbReference type="EMBL" id="TDS77610.1"/>
    </source>
</evidence>
<feature type="transmembrane region" description="Helical" evidence="1">
    <location>
        <begin position="73"/>
        <end position="96"/>
    </location>
</feature>
<dbReference type="EMBL" id="SOAM01000002">
    <property type="protein sequence ID" value="TDS77610.1"/>
    <property type="molecule type" value="Genomic_DNA"/>
</dbReference>
<keyword evidence="1" id="KW-1133">Transmembrane helix</keyword>
<dbReference type="InterPro" id="IPR029058">
    <property type="entry name" value="AB_hydrolase_fold"/>
</dbReference>